<keyword evidence="1" id="KW-0472">Membrane</keyword>
<dbReference type="InterPro" id="IPR018692">
    <property type="entry name" value="DUF2189"/>
</dbReference>
<evidence type="ECO:0000313" key="3">
    <source>
        <dbReference type="Proteomes" id="UP000182063"/>
    </source>
</evidence>
<feature type="transmembrane region" description="Helical" evidence="1">
    <location>
        <begin position="71"/>
        <end position="93"/>
    </location>
</feature>
<dbReference type="Proteomes" id="UP000182063">
    <property type="component" value="Chromosome"/>
</dbReference>
<dbReference type="KEGG" id="sphj:BSL82_12475"/>
<keyword evidence="3" id="KW-1185">Reference proteome</keyword>
<sequence>MTPAQHVQPALASAQIHIRDITGSDLRGALADGWDDFKDKRGDIIIIGFAYPVIGLMLAVLALGYSLLPVVFPLAAGISILGPAVAAGFYELARRRERGLDSSWRHFFDVFSGPSFVPLVTLTVFLAVLFLLWLGAAWTIYQMTLGSLDPQGIGSFMSLLFTTPEGWTMIVGGNLVGLAFAALVLTVSAMSFPMLVDRPVDVGTAVATSVRAVAHNPVNMLKWGLIVAVLLLLGSIPVFIGLAVVLPWLGYATWHLYTRVVEIEGEPRRPAA</sequence>
<proteinExistence type="predicted"/>
<feature type="transmembrane region" description="Helical" evidence="1">
    <location>
        <begin position="114"/>
        <end position="141"/>
    </location>
</feature>
<protein>
    <recommendedName>
        <fullName evidence="4">DUF2189 domain-containing protein</fullName>
    </recommendedName>
</protein>
<reference evidence="3" key="1">
    <citation type="submission" date="2016-11" db="EMBL/GenBank/DDBJ databases">
        <title>Complete Genome Sequence of alachlor-degrading Sphingomonas sp. strain JJ-A5.</title>
        <authorList>
            <person name="Lee H."/>
            <person name="Ka J.-O."/>
        </authorList>
    </citation>
    <scope>NUCLEOTIDE SEQUENCE [LARGE SCALE GENOMIC DNA]</scope>
    <source>
        <strain evidence="3">JJ-A5</strain>
    </source>
</reference>
<evidence type="ECO:0000313" key="2">
    <source>
        <dbReference type="EMBL" id="API60021.1"/>
    </source>
</evidence>
<dbReference type="EMBL" id="CP018221">
    <property type="protein sequence ID" value="API60021.1"/>
    <property type="molecule type" value="Genomic_DNA"/>
</dbReference>
<evidence type="ECO:0000256" key="1">
    <source>
        <dbReference type="SAM" id="Phobius"/>
    </source>
</evidence>
<keyword evidence="1" id="KW-0812">Transmembrane</keyword>
<keyword evidence="1" id="KW-1133">Transmembrane helix</keyword>
<feature type="transmembrane region" description="Helical" evidence="1">
    <location>
        <begin position="44"/>
        <end position="65"/>
    </location>
</feature>
<accession>A0A1L3ZWL6</accession>
<organism evidence="2 3">
    <name type="scientific">Tardibacter chloracetimidivorans</name>
    <dbReference type="NCBI Taxonomy" id="1921510"/>
    <lineage>
        <taxon>Bacteria</taxon>
        <taxon>Pseudomonadati</taxon>
        <taxon>Pseudomonadota</taxon>
        <taxon>Alphaproteobacteria</taxon>
        <taxon>Sphingomonadales</taxon>
        <taxon>Sphingomonadaceae</taxon>
        <taxon>Tardibacter</taxon>
    </lineage>
</organism>
<dbReference type="OrthoDB" id="9809543at2"/>
<gene>
    <name evidence="2" type="ORF">BSL82_12475</name>
</gene>
<feature type="transmembrane region" description="Helical" evidence="1">
    <location>
        <begin position="225"/>
        <end position="249"/>
    </location>
</feature>
<dbReference type="STRING" id="1921510.BSL82_12475"/>
<dbReference type="AlphaFoldDB" id="A0A1L3ZWL6"/>
<feature type="transmembrane region" description="Helical" evidence="1">
    <location>
        <begin position="167"/>
        <end position="189"/>
    </location>
</feature>
<dbReference type="RefSeq" id="WP_072597808.1">
    <property type="nucleotide sequence ID" value="NZ_CP018221.1"/>
</dbReference>
<dbReference type="Pfam" id="PF09955">
    <property type="entry name" value="DUF2189"/>
    <property type="match status" value="1"/>
</dbReference>
<name>A0A1L3ZWL6_9SPHN</name>
<evidence type="ECO:0008006" key="4">
    <source>
        <dbReference type="Google" id="ProtNLM"/>
    </source>
</evidence>